<comment type="caution">
    <text evidence="2">The sequence shown here is derived from an EMBL/GenBank/DDBJ whole genome shotgun (WGS) entry which is preliminary data.</text>
</comment>
<accession>A0AA88XEI8</accession>
<evidence type="ECO:0000256" key="1">
    <source>
        <dbReference type="SAM" id="MobiDB-lite"/>
    </source>
</evidence>
<reference evidence="2" key="1">
    <citation type="submission" date="2022-12" db="EMBL/GenBank/DDBJ databases">
        <title>Draft genome assemblies for two species of Escallonia (Escalloniales).</title>
        <authorList>
            <person name="Chanderbali A."/>
            <person name="Dervinis C."/>
            <person name="Anghel I."/>
            <person name="Soltis D."/>
            <person name="Soltis P."/>
            <person name="Zapata F."/>
        </authorList>
    </citation>
    <scope>NUCLEOTIDE SEQUENCE</scope>
    <source>
        <strain evidence="2">UCBG64.0493</strain>
        <tissue evidence="2">Leaf</tissue>
    </source>
</reference>
<dbReference type="Pfam" id="PF08284">
    <property type="entry name" value="RVP_2"/>
    <property type="match status" value="1"/>
</dbReference>
<gene>
    <name evidence="2" type="ORF">RJ639_002214</name>
</gene>
<dbReference type="Proteomes" id="UP001188597">
    <property type="component" value="Unassembled WGS sequence"/>
</dbReference>
<organism evidence="2 3">
    <name type="scientific">Escallonia herrerae</name>
    <dbReference type="NCBI Taxonomy" id="1293975"/>
    <lineage>
        <taxon>Eukaryota</taxon>
        <taxon>Viridiplantae</taxon>
        <taxon>Streptophyta</taxon>
        <taxon>Embryophyta</taxon>
        <taxon>Tracheophyta</taxon>
        <taxon>Spermatophyta</taxon>
        <taxon>Magnoliopsida</taxon>
        <taxon>eudicotyledons</taxon>
        <taxon>Gunneridae</taxon>
        <taxon>Pentapetalae</taxon>
        <taxon>asterids</taxon>
        <taxon>campanulids</taxon>
        <taxon>Escalloniales</taxon>
        <taxon>Escalloniaceae</taxon>
        <taxon>Escallonia</taxon>
    </lineage>
</organism>
<sequence length="191" mass="21319">MPTTERQCGARDQGNNREMADEKELKEGIILSLMLKILPQVVDEMRQMGENVPINTNVQEVVNEGNVRVIDRALAIENDLEEQNNVDTKPFRAPSYGGHGNRNGRGNLQGNAEKPRMLGRAYALESQEVRDASGVIEGESTLVSLIYKSCAMIVGEHTLYADLIVLPMRGFEILLEMDWLSSNRVSLDCFP</sequence>
<evidence type="ECO:0000313" key="3">
    <source>
        <dbReference type="Proteomes" id="UP001188597"/>
    </source>
</evidence>
<dbReference type="EMBL" id="JAVXUP010000032">
    <property type="protein sequence ID" value="KAK3041528.1"/>
    <property type="molecule type" value="Genomic_DNA"/>
</dbReference>
<protein>
    <submittedName>
        <fullName evidence="2">Uncharacterized protein</fullName>
    </submittedName>
</protein>
<dbReference type="AlphaFoldDB" id="A0AA88XEI8"/>
<dbReference type="Gene3D" id="2.40.70.10">
    <property type="entry name" value="Acid Proteases"/>
    <property type="match status" value="1"/>
</dbReference>
<proteinExistence type="predicted"/>
<keyword evidence="3" id="KW-1185">Reference proteome</keyword>
<evidence type="ECO:0000313" key="2">
    <source>
        <dbReference type="EMBL" id="KAK3041528.1"/>
    </source>
</evidence>
<dbReference type="InterPro" id="IPR021109">
    <property type="entry name" value="Peptidase_aspartic_dom_sf"/>
</dbReference>
<feature type="region of interest" description="Disordered" evidence="1">
    <location>
        <begin position="87"/>
        <end position="112"/>
    </location>
</feature>
<feature type="region of interest" description="Disordered" evidence="1">
    <location>
        <begin position="1"/>
        <end position="21"/>
    </location>
</feature>
<name>A0AA88XEI8_9ASTE</name>